<evidence type="ECO:0000313" key="7">
    <source>
        <dbReference type="EMBL" id="PXW92562.1"/>
    </source>
</evidence>
<dbReference type="GO" id="GO:0005829">
    <property type="term" value="C:cytosol"/>
    <property type="evidence" value="ECO:0007669"/>
    <property type="project" value="TreeGrafter"/>
</dbReference>
<evidence type="ECO:0000256" key="3">
    <source>
        <dbReference type="ARBA" id="ARBA00048462"/>
    </source>
</evidence>
<dbReference type="InterPro" id="IPR016036">
    <property type="entry name" value="Malonyl_transacylase_ACP-bd"/>
</dbReference>
<reference evidence="7 8" key="1">
    <citation type="submission" date="2018-05" db="EMBL/GenBank/DDBJ databases">
        <title>Genomic Encyclopedia of Type Strains, Phase IV (KMG-IV): sequencing the most valuable type-strain genomes for metagenomic binning, comparative biology and taxonomic classification.</title>
        <authorList>
            <person name="Goeker M."/>
        </authorList>
    </citation>
    <scope>NUCLEOTIDE SEQUENCE [LARGE SCALE GENOMIC DNA]</scope>
    <source>
        <strain evidence="7 8">DSM 22440</strain>
    </source>
</reference>
<dbReference type="PANTHER" id="PTHR42681:SF1">
    <property type="entry name" value="MALONYL-COA-ACYL CARRIER PROTEIN TRANSACYLASE, MITOCHONDRIAL"/>
    <property type="match status" value="1"/>
</dbReference>
<organism evidence="7 8">
    <name type="scientific">Streptohalobacillus salinus</name>
    <dbReference type="NCBI Taxonomy" id="621096"/>
    <lineage>
        <taxon>Bacteria</taxon>
        <taxon>Bacillati</taxon>
        <taxon>Bacillota</taxon>
        <taxon>Bacilli</taxon>
        <taxon>Bacillales</taxon>
        <taxon>Bacillaceae</taxon>
        <taxon>Streptohalobacillus</taxon>
    </lineage>
</organism>
<dbReference type="PIRSF" id="PIRSF000446">
    <property type="entry name" value="Mct"/>
    <property type="match status" value="1"/>
</dbReference>
<comment type="similarity">
    <text evidence="4">Belongs to the fabD family.</text>
</comment>
<dbReference type="InterPro" id="IPR016035">
    <property type="entry name" value="Acyl_Trfase/lysoPLipase"/>
</dbReference>
<gene>
    <name evidence="7" type="ORF">DES38_102143</name>
</gene>
<dbReference type="InterPro" id="IPR001227">
    <property type="entry name" value="Ac_transferase_dom_sf"/>
</dbReference>
<dbReference type="RefSeq" id="WP_110250442.1">
    <property type="nucleotide sequence ID" value="NZ_QJJR01000002.1"/>
</dbReference>
<accession>A0A2V3WUC6</accession>
<dbReference type="Pfam" id="PF00698">
    <property type="entry name" value="Acyl_transf_1"/>
    <property type="match status" value="1"/>
</dbReference>
<dbReference type="GO" id="GO:0006633">
    <property type="term" value="P:fatty acid biosynthetic process"/>
    <property type="evidence" value="ECO:0007669"/>
    <property type="project" value="TreeGrafter"/>
</dbReference>
<name>A0A2V3WUC6_9BACI</name>
<dbReference type="SMART" id="SM00827">
    <property type="entry name" value="PKS_AT"/>
    <property type="match status" value="1"/>
</dbReference>
<dbReference type="Gene3D" id="3.40.366.10">
    <property type="entry name" value="Malonyl-Coenzyme A Acyl Carrier Protein, domain 2"/>
    <property type="match status" value="1"/>
</dbReference>
<evidence type="ECO:0000259" key="6">
    <source>
        <dbReference type="SMART" id="SM00827"/>
    </source>
</evidence>
<dbReference type="EMBL" id="QJJR01000002">
    <property type="protein sequence ID" value="PXW92562.1"/>
    <property type="molecule type" value="Genomic_DNA"/>
</dbReference>
<proteinExistence type="inferred from homology"/>
<evidence type="ECO:0000256" key="1">
    <source>
        <dbReference type="ARBA" id="ARBA00022679"/>
    </source>
</evidence>
<keyword evidence="2 4" id="KW-0012">Acyltransferase</keyword>
<dbReference type="InterPro" id="IPR024925">
    <property type="entry name" value="Malonyl_CoA-ACP_transAc"/>
</dbReference>
<keyword evidence="1 4" id="KW-0808">Transferase</keyword>
<dbReference type="InterPro" id="IPR004410">
    <property type="entry name" value="Malonyl_CoA-ACP_transAc_FabD"/>
</dbReference>
<dbReference type="AlphaFoldDB" id="A0A2V3WUC6"/>
<dbReference type="GO" id="GO:0004314">
    <property type="term" value="F:[acyl-carrier-protein] S-malonyltransferase activity"/>
    <property type="evidence" value="ECO:0007669"/>
    <property type="project" value="UniProtKB-EC"/>
</dbReference>
<dbReference type="PANTHER" id="PTHR42681">
    <property type="entry name" value="MALONYL-COA-ACYL CARRIER PROTEIN TRANSACYLASE, MITOCHONDRIAL"/>
    <property type="match status" value="1"/>
</dbReference>
<evidence type="ECO:0000256" key="5">
    <source>
        <dbReference type="PIRSR" id="PIRSR000446-1"/>
    </source>
</evidence>
<dbReference type="Gene3D" id="3.30.70.250">
    <property type="entry name" value="Malonyl-CoA ACP transacylase, ACP-binding"/>
    <property type="match status" value="1"/>
</dbReference>
<dbReference type="NCBIfam" id="TIGR00128">
    <property type="entry name" value="fabD"/>
    <property type="match status" value="1"/>
</dbReference>
<evidence type="ECO:0000256" key="4">
    <source>
        <dbReference type="PIRNR" id="PIRNR000446"/>
    </source>
</evidence>
<evidence type="ECO:0000313" key="8">
    <source>
        <dbReference type="Proteomes" id="UP000247922"/>
    </source>
</evidence>
<dbReference type="InterPro" id="IPR014043">
    <property type="entry name" value="Acyl_transferase_dom"/>
</dbReference>
<protein>
    <recommendedName>
        <fullName evidence="4">Malonyl CoA-acyl carrier protein transacylase</fullName>
        <ecNumber evidence="4">2.3.1.39</ecNumber>
    </recommendedName>
</protein>
<feature type="active site" evidence="5">
    <location>
        <position position="198"/>
    </location>
</feature>
<feature type="domain" description="Malonyl-CoA:ACP transacylase (MAT)" evidence="6">
    <location>
        <begin position="7"/>
        <end position="289"/>
    </location>
</feature>
<dbReference type="EC" id="2.3.1.39" evidence="4"/>
<dbReference type="OrthoDB" id="9805460at2"/>
<keyword evidence="8" id="KW-1185">Reference proteome</keyword>
<dbReference type="SUPFAM" id="SSF55048">
    <property type="entry name" value="Probable ACP-binding domain of malonyl-CoA ACP transacylase"/>
    <property type="match status" value="1"/>
</dbReference>
<comment type="catalytic activity">
    <reaction evidence="3 4">
        <text>holo-[ACP] + malonyl-CoA = malonyl-[ACP] + CoA</text>
        <dbReference type="Rhea" id="RHEA:41792"/>
        <dbReference type="Rhea" id="RHEA-COMP:9623"/>
        <dbReference type="Rhea" id="RHEA-COMP:9685"/>
        <dbReference type="ChEBI" id="CHEBI:57287"/>
        <dbReference type="ChEBI" id="CHEBI:57384"/>
        <dbReference type="ChEBI" id="CHEBI:64479"/>
        <dbReference type="ChEBI" id="CHEBI:78449"/>
        <dbReference type="EC" id="2.3.1.39"/>
    </reaction>
</comment>
<dbReference type="InterPro" id="IPR050858">
    <property type="entry name" value="Mal-CoA-ACP_Trans/PKS_FabD"/>
</dbReference>
<evidence type="ECO:0000256" key="2">
    <source>
        <dbReference type="ARBA" id="ARBA00023315"/>
    </source>
</evidence>
<dbReference type="Proteomes" id="UP000247922">
    <property type="component" value="Unassembled WGS sequence"/>
</dbReference>
<sequence length="312" mass="33777">MKKIVFMFPGQGSQAVGMGQSFYHSNDEIKQIFTEADDLLDLPLSDIMLNGPQEALTATDIAQPALVLLSSAIDQLLKAEGIKPHAVLGHSLGEYSALVSSGVLSRNDALRLVRTRGQLMKDADPEGKGGMAAVLGLDETTIQSVIDEDKKQVEVANLNCPGQIVISGVKADIDALIAPLKAKGAKRVLPLDVSGPFHSSFMRPVATAFKKVLDDATFHTPGPTVYANVTAAPIQSVSAIKQRLEEQLYHKVRFEESITALIDEGVDAFVEVGNKKVLSGLVKKINRRQTIFAIEDTESFTTFIDWYREGGE</sequence>
<dbReference type="SUPFAM" id="SSF52151">
    <property type="entry name" value="FabD/lysophospholipase-like"/>
    <property type="match status" value="1"/>
</dbReference>
<comment type="caution">
    <text evidence="7">The sequence shown here is derived from an EMBL/GenBank/DDBJ whole genome shotgun (WGS) entry which is preliminary data.</text>
</comment>
<dbReference type="FunFam" id="3.30.70.250:FF:000001">
    <property type="entry name" value="Malonyl CoA-acyl carrier protein transacylase"/>
    <property type="match status" value="1"/>
</dbReference>
<feature type="active site" evidence="5">
    <location>
        <position position="91"/>
    </location>
</feature>